<organism evidence="9 10">
    <name type="scientific">Dreissena polymorpha</name>
    <name type="common">Zebra mussel</name>
    <name type="synonym">Mytilus polymorpha</name>
    <dbReference type="NCBI Taxonomy" id="45954"/>
    <lineage>
        <taxon>Eukaryota</taxon>
        <taxon>Metazoa</taxon>
        <taxon>Spiralia</taxon>
        <taxon>Lophotrochozoa</taxon>
        <taxon>Mollusca</taxon>
        <taxon>Bivalvia</taxon>
        <taxon>Autobranchia</taxon>
        <taxon>Heteroconchia</taxon>
        <taxon>Euheterodonta</taxon>
        <taxon>Imparidentia</taxon>
        <taxon>Neoheterodontei</taxon>
        <taxon>Myida</taxon>
        <taxon>Dreissenoidea</taxon>
        <taxon>Dreissenidae</taxon>
        <taxon>Dreissena</taxon>
    </lineage>
</organism>
<evidence type="ECO:0000256" key="2">
    <source>
        <dbReference type="ARBA" id="ARBA00009638"/>
    </source>
</evidence>
<dbReference type="GO" id="GO:0005739">
    <property type="term" value="C:mitochondrion"/>
    <property type="evidence" value="ECO:0007669"/>
    <property type="project" value="TreeGrafter"/>
</dbReference>
<dbReference type="InterPro" id="IPR019987">
    <property type="entry name" value="GTP-bd_ribosome_bio_YsxC"/>
</dbReference>
<dbReference type="InterPro" id="IPR027417">
    <property type="entry name" value="P-loop_NTPase"/>
</dbReference>
<keyword evidence="5" id="KW-0547">Nucleotide-binding</keyword>
<keyword evidence="10" id="KW-1185">Reference proteome</keyword>
<accession>A0A9D4QJT8</accession>
<dbReference type="InterPro" id="IPR006073">
    <property type="entry name" value="GTP-bd"/>
</dbReference>
<dbReference type="PROSITE" id="PS51706">
    <property type="entry name" value="G_ENGB"/>
    <property type="match status" value="1"/>
</dbReference>
<keyword evidence="7" id="KW-0342">GTP-binding</keyword>
<dbReference type="SUPFAM" id="SSF52540">
    <property type="entry name" value="P-loop containing nucleoside triphosphate hydrolases"/>
    <property type="match status" value="1"/>
</dbReference>
<dbReference type="PANTHER" id="PTHR46498:SF1">
    <property type="entry name" value="GTP-BINDING PROTEIN 8"/>
    <property type="match status" value="1"/>
</dbReference>
<dbReference type="Gene3D" id="3.40.50.300">
    <property type="entry name" value="P-loop containing nucleotide triphosphate hydrolases"/>
    <property type="match status" value="1"/>
</dbReference>
<dbReference type="CDD" id="cd01876">
    <property type="entry name" value="YihA_EngB"/>
    <property type="match status" value="1"/>
</dbReference>
<evidence type="ECO:0000256" key="3">
    <source>
        <dbReference type="ARBA" id="ARBA00015370"/>
    </source>
</evidence>
<dbReference type="EMBL" id="JAIWYP010000004">
    <property type="protein sequence ID" value="KAH3834001.1"/>
    <property type="molecule type" value="Genomic_DNA"/>
</dbReference>
<dbReference type="Pfam" id="PF01926">
    <property type="entry name" value="MMR_HSR1"/>
    <property type="match status" value="1"/>
</dbReference>
<dbReference type="Proteomes" id="UP000828390">
    <property type="component" value="Unassembled WGS sequence"/>
</dbReference>
<comment type="cofactor">
    <cofactor evidence="1">
        <name>Mg(2+)</name>
        <dbReference type="ChEBI" id="CHEBI:18420"/>
    </cofactor>
</comment>
<dbReference type="AlphaFoldDB" id="A0A9D4QJT8"/>
<dbReference type="OrthoDB" id="391988at2759"/>
<comment type="similarity">
    <text evidence="2">Belongs to the TRAFAC class TrmE-Era-EngA-EngB-Septin-like GTPase superfamily. EngB GTPase family.</text>
</comment>
<evidence type="ECO:0000256" key="7">
    <source>
        <dbReference type="ARBA" id="ARBA00023134"/>
    </source>
</evidence>
<comment type="caution">
    <text evidence="9">The sequence shown here is derived from an EMBL/GenBank/DDBJ whole genome shotgun (WGS) entry which is preliminary data.</text>
</comment>
<evidence type="ECO:0000313" key="10">
    <source>
        <dbReference type="Proteomes" id="UP000828390"/>
    </source>
</evidence>
<evidence type="ECO:0000313" key="9">
    <source>
        <dbReference type="EMBL" id="KAH3834001.1"/>
    </source>
</evidence>
<feature type="domain" description="EngB-type G" evidence="8">
    <location>
        <begin position="118"/>
        <end position="290"/>
    </location>
</feature>
<dbReference type="GO" id="GO:0005525">
    <property type="term" value="F:GTP binding"/>
    <property type="evidence" value="ECO:0007669"/>
    <property type="project" value="UniProtKB-KW"/>
</dbReference>
<evidence type="ECO:0000256" key="6">
    <source>
        <dbReference type="ARBA" id="ARBA00022842"/>
    </source>
</evidence>
<name>A0A9D4QJT8_DREPO</name>
<protein>
    <recommendedName>
        <fullName evidence="3">GTP-binding protein 8</fullName>
    </recommendedName>
</protein>
<reference evidence="9" key="1">
    <citation type="journal article" date="2019" name="bioRxiv">
        <title>The Genome of the Zebra Mussel, Dreissena polymorpha: A Resource for Invasive Species Research.</title>
        <authorList>
            <person name="McCartney M.A."/>
            <person name="Auch B."/>
            <person name="Kono T."/>
            <person name="Mallez S."/>
            <person name="Zhang Y."/>
            <person name="Obille A."/>
            <person name="Becker A."/>
            <person name="Abrahante J.E."/>
            <person name="Garbe J."/>
            <person name="Badalamenti J.P."/>
            <person name="Herman A."/>
            <person name="Mangelson H."/>
            <person name="Liachko I."/>
            <person name="Sullivan S."/>
            <person name="Sone E.D."/>
            <person name="Koren S."/>
            <person name="Silverstein K.A.T."/>
            <person name="Beckman K.B."/>
            <person name="Gohl D.M."/>
        </authorList>
    </citation>
    <scope>NUCLEOTIDE SEQUENCE</scope>
    <source>
        <strain evidence="9">Duluth1</strain>
        <tissue evidence="9">Whole animal</tissue>
    </source>
</reference>
<dbReference type="GO" id="GO:0046872">
    <property type="term" value="F:metal ion binding"/>
    <property type="evidence" value="ECO:0007669"/>
    <property type="project" value="UniProtKB-KW"/>
</dbReference>
<gene>
    <name evidence="9" type="ORF">DPMN_107319</name>
</gene>
<evidence type="ECO:0000256" key="5">
    <source>
        <dbReference type="ARBA" id="ARBA00022741"/>
    </source>
</evidence>
<proteinExistence type="inferred from homology"/>
<evidence type="ECO:0000256" key="1">
    <source>
        <dbReference type="ARBA" id="ARBA00001946"/>
    </source>
</evidence>
<dbReference type="PANTHER" id="PTHR46498">
    <property type="entry name" value="GTP-BINDING PROTEIN 8"/>
    <property type="match status" value="1"/>
</dbReference>
<dbReference type="NCBIfam" id="TIGR03598">
    <property type="entry name" value="GTPase_YsxC"/>
    <property type="match status" value="1"/>
</dbReference>
<keyword evidence="6" id="KW-0460">Magnesium</keyword>
<evidence type="ECO:0000256" key="4">
    <source>
        <dbReference type="ARBA" id="ARBA00022723"/>
    </source>
</evidence>
<reference evidence="9" key="2">
    <citation type="submission" date="2020-11" db="EMBL/GenBank/DDBJ databases">
        <authorList>
            <person name="McCartney M.A."/>
            <person name="Auch B."/>
            <person name="Kono T."/>
            <person name="Mallez S."/>
            <person name="Becker A."/>
            <person name="Gohl D.M."/>
            <person name="Silverstein K.A.T."/>
            <person name="Koren S."/>
            <person name="Bechman K.B."/>
            <person name="Herman A."/>
            <person name="Abrahante J.E."/>
            <person name="Garbe J."/>
        </authorList>
    </citation>
    <scope>NUCLEOTIDE SEQUENCE</scope>
    <source>
        <strain evidence="9">Duluth1</strain>
        <tissue evidence="9">Whole animal</tissue>
    </source>
</reference>
<keyword evidence="4" id="KW-0479">Metal-binding</keyword>
<evidence type="ECO:0000259" key="8">
    <source>
        <dbReference type="PROSITE" id="PS51706"/>
    </source>
</evidence>
<sequence length="301" mass="33597">MKVCSRCYGLLQNRRRPLLARMFHSLSQGSSFNKHSTHGNINSGITPPKFISQHTISLNPLQNLQKHVSVPILPADKISFSPTEDQIYQGHKLFIPSVTHKIEHLKSAVYEDQLPEHDLPEVAFIGRSNVGKSSLIKAILGEAPEARVRVSKTPGHTKVLNFFTVGKQLCLVDMPGYGFHMPEHYEKSVEGFLSSRKKLSRVIFLVDGTVGVTPTDVTGLNMMEEMSLPYIIVLTKIDKSKPAVLLKNFMSVRKYIDQLPACLQQPFLVSSLTGEGVELLQAFIAHVTGHLDVRTSEEHNH</sequence>
<dbReference type="HAMAP" id="MF_00321">
    <property type="entry name" value="GTPase_EngB"/>
    <property type="match status" value="1"/>
</dbReference>
<dbReference type="InterPro" id="IPR052279">
    <property type="entry name" value="EngB_GTPase"/>
</dbReference>
<dbReference type="InterPro" id="IPR030393">
    <property type="entry name" value="G_ENGB_dom"/>
</dbReference>